<dbReference type="InterPro" id="IPR012947">
    <property type="entry name" value="tRNA_SAD"/>
</dbReference>
<dbReference type="PANTHER" id="PTHR11451">
    <property type="entry name" value="THREONINE-TRNA LIGASE"/>
    <property type="match status" value="1"/>
</dbReference>
<accession>A0ABQ8C7F8</accession>
<keyword evidence="4" id="KW-1185">Reference proteome</keyword>
<dbReference type="PROSITE" id="PS51880">
    <property type="entry name" value="TGS"/>
    <property type="match status" value="1"/>
</dbReference>
<dbReference type="PANTHER" id="PTHR11451:SF55">
    <property type="entry name" value="THREONINE--TRNA LIGASE"/>
    <property type="match status" value="1"/>
</dbReference>
<sequence>MSIDMLFTEHLPLFSSENYSQPGVIKSSRLLSFVVSKIIPWPFVTFCAPPSPTMADEHPRDEAYLSAVIEKRIRLFEEFQAKQLAEIQSRPHDPIKVTIRDGGNVKEGKRWETTPAEIARQISVGLANSALISSVNDVLWDMNRPLEADCSLEFFSFDSDKGRDTFWRSSAHILALEYGCKLCVGPCKARDEGFFYDAFYGDLGLNEQHFPETEAGDAREGHPFERIEVTRGQALEMFPDDNTFKAELLTEDKTTVYRCGPLVDLCSGPHIPNTSFVKAFKCLNLLSVLLGHHHQLFFCHPLRFFLC</sequence>
<dbReference type="SUPFAM" id="SSF55186">
    <property type="entry name" value="ThrRS/AlaRS common domain"/>
    <property type="match status" value="1"/>
</dbReference>
<dbReference type="SUPFAM" id="SSF81271">
    <property type="entry name" value="TGS-like"/>
    <property type="match status" value="1"/>
</dbReference>
<evidence type="ECO:0000313" key="3">
    <source>
        <dbReference type="EMBL" id="KAH0913021.1"/>
    </source>
</evidence>
<feature type="domain" description="TGS" evidence="2">
    <location>
        <begin position="93"/>
        <end position="156"/>
    </location>
</feature>
<proteinExistence type="predicted"/>
<reference evidence="3 4" key="1">
    <citation type="submission" date="2021-05" db="EMBL/GenBank/DDBJ databases">
        <title>Genome Assembly of Synthetic Allotetraploid Brassica napus Reveals Homoeologous Exchanges between Subgenomes.</title>
        <authorList>
            <person name="Davis J.T."/>
        </authorList>
    </citation>
    <scope>NUCLEOTIDE SEQUENCE [LARGE SCALE GENOMIC DNA]</scope>
    <source>
        <strain evidence="4">cv. Da-Ae</strain>
        <tissue evidence="3">Seedling</tissue>
    </source>
</reference>
<dbReference type="InterPro" id="IPR004095">
    <property type="entry name" value="TGS"/>
</dbReference>
<dbReference type="InterPro" id="IPR012675">
    <property type="entry name" value="Beta-grasp_dom_sf"/>
</dbReference>
<dbReference type="InterPro" id="IPR012676">
    <property type="entry name" value="TGS-like"/>
</dbReference>
<dbReference type="Gene3D" id="3.10.20.30">
    <property type="match status" value="1"/>
</dbReference>
<dbReference type="Pfam" id="PF07973">
    <property type="entry name" value="tRNA_SAD"/>
    <property type="match status" value="1"/>
</dbReference>
<dbReference type="CDD" id="cd01667">
    <property type="entry name" value="TGS_ThrRS"/>
    <property type="match status" value="1"/>
</dbReference>
<dbReference type="Gene3D" id="3.30.980.10">
    <property type="entry name" value="Threonyl-trna Synthetase, Chain A, domain 2"/>
    <property type="match status" value="1"/>
</dbReference>
<evidence type="ECO:0000256" key="1">
    <source>
        <dbReference type="ARBA" id="ARBA00022917"/>
    </source>
</evidence>
<evidence type="ECO:0000313" key="4">
    <source>
        <dbReference type="Proteomes" id="UP000824890"/>
    </source>
</evidence>
<dbReference type="InterPro" id="IPR018163">
    <property type="entry name" value="Thr/Ala-tRNA-synth_IIc_edit"/>
</dbReference>
<protein>
    <recommendedName>
        <fullName evidence="2">TGS domain-containing protein</fullName>
    </recommendedName>
</protein>
<comment type="caution">
    <text evidence="3">The sequence shown here is derived from an EMBL/GenBank/DDBJ whole genome shotgun (WGS) entry which is preliminary data.</text>
</comment>
<dbReference type="EMBL" id="JAGKQM010000009">
    <property type="protein sequence ID" value="KAH0913021.1"/>
    <property type="molecule type" value="Genomic_DNA"/>
</dbReference>
<evidence type="ECO:0000259" key="2">
    <source>
        <dbReference type="PROSITE" id="PS51880"/>
    </source>
</evidence>
<name>A0ABQ8C7F8_BRANA</name>
<dbReference type="Proteomes" id="UP000824890">
    <property type="component" value="Unassembled WGS sequence"/>
</dbReference>
<dbReference type="SMART" id="SM00863">
    <property type="entry name" value="tRNA_SAD"/>
    <property type="match status" value="1"/>
</dbReference>
<dbReference type="Pfam" id="PF02824">
    <property type="entry name" value="TGS"/>
    <property type="match status" value="1"/>
</dbReference>
<organism evidence="3 4">
    <name type="scientific">Brassica napus</name>
    <name type="common">Rape</name>
    <dbReference type="NCBI Taxonomy" id="3708"/>
    <lineage>
        <taxon>Eukaryota</taxon>
        <taxon>Viridiplantae</taxon>
        <taxon>Streptophyta</taxon>
        <taxon>Embryophyta</taxon>
        <taxon>Tracheophyta</taxon>
        <taxon>Spermatophyta</taxon>
        <taxon>Magnoliopsida</taxon>
        <taxon>eudicotyledons</taxon>
        <taxon>Gunneridae</taxon>
        <taxon>Pentapetalae</taxon>
        <taxon>rosids</taxon>
        <taxon>malvids</taxon>
        <taxon>Brassicales</taxon>
        <taxon>Brassicaceae</taxon>
        <taxon>Brassiceae</taxon>
        <taxon>Brassica</taxon>
    </lineage>
</organism>
<gene>
    <name evidence="3" type="ORF">HID58_036342</name>
</gene>
<keyword evidence="1" id="KW-0648">Protein biosynthesis</keyword>